<dbReference type="HOGENOM" id="CLU_2137361_0_0_1"/>
<proteinExistence type="predicted"/>
<evidence type="ECO:0000313" key="2">
    <source>
        <dbReference type="Proteomes" id="UP000026961"/>
    </source>
</evidence>
<protein>
    <submittedName>
        <fullName evidence="1">Uncharacterized protein</fullName>
    </submittedName>
</protein>
<dbReference type="AlphaFoldDB" id="A0A0D9Y4R4"/>
<name>A0A0D9Y4R4_9ORYZ</name>
<dbReference type="EnsemblPlants" id="OGLUM01G07220.1">
    <property type="protein sequence ID" value="OGLUM01G07220.1"/>
    <property type="gene ID" value="OGLUM01G07220"/>
</dbReference>
<dbReference type="Proteomes" id="UP000026961">
    <property type="component" value="Chromosome 1"/>
</dbReference>
<organism evidence="1">
    <name type="scientific">Oryza glumipatula</name>
    <dbReference type="NCBI Taxonomy" id="40148"/>
    <lineage>
        <taxon>Eukaryota</taxon>
        <taxon>Viridiplantae</taxon>
        <taxon>Streptophyta</taxon>
        <taxon>Embryophyta</taxon>
        <taxon>Tracheophyta</taxon>
        <taxon>Spermatophyta</taxon>
        <taxon>Magnoliopsida</taxon>
        <taxon>Liliopsida</taxon>
        <taxon>Poales</taxon>
        <taxon>Poaceae</taxon>
        <taxon>BOP clade</taxon>
        <taxon>Oryzoideae</taxon>
        <taxon>Oryzeae</taxon>
        <taxon>Oryzinae</taxon>
        <taxon>Oryza</taxon>
    </lineage>
</organism>
<evidence type="ECO:0000313" key="1">
    <source>
        <dbReference type="EnsemblPlants" id="OGLUM01G07220.1"/>
    </source>
</evidence>
<reference evidence="1" key="2">
    <citation type="submission" date="2015-04" db="UniProtKB">
        <authorList>
            <consortium name="EnsemblPlants"/>
        </authorList>
    </citation>
    <scope>IDENTIFICATION</scope>
</reference>
<sequence>MLAVLHYPRGAIYQFGKWVLICVQAAIALSPYLPVTQRRFVVVELAAPQPSPRAIVLHHLPADTVPAAAVVFSWIHRPTQPPTISSTAISSLLMAAARRLLHTSPVGTAMLCA</sequence>
<accession>A0A0D9Y4R4</accession>
<dbReference type="Gramene" id="OGLUM01G07220.1">
    <property type="protein sequence ID" value="OGLUM01G07220.1"/>
    <property type="gene ID" value="OGLUM01G07220"/>
</dbReference>
<reference evidence="1" key="1">
    <citation type="submission" date="2013-08" db="EMBL/GenBank/DDBJ databases">
        <title>Oryza genome evolution.</title>
        <authorList>
            <person name="Wing R.A."/>
            <person name="Panaud O."/>
            <person name="Oliveira A.C."/>
        </authorList>
    </citation>
    <scope>NUCLEOTIDE SEQUENCE</scope>
</reference>
<keyword evidence="2" id="KW-1185">Reference proteome</keyword>
<reference evidence="1" key="3">
    <citation type="submission" date="2018-05" db="EMBL/GenBank/DDBJ databases">
        <title>OgluRS3 (Oryza glumaepatula Reference Sequence Version 3).</title>
        <authorList>
            <person name="Zhang J."/>
            <person name="Kudrna D."/>
            <person name="Lee S."/>
            <person name="Talag J."/>
            <person name="Welchert J."/>
            <person name="Wing R.A."/>
        </authorList>
    </citation>
    <scope>NUCLEOTIDE SEQUENCE [LARGE SCALE GENOMIC DNA]</scope>
</reference>